<proteinExistence type="predicted"/>
<keyword evidence="4" id="KW-1185">Reference proteome</keyword>
<comment type="caution">
    <text evidence="3">The sequence shown here is derived from an EMBL/GenBank/DDBJ whole genome shotgun (WGS) entry which is preliminary data.</text>
</comment>
<protein>
    <submittedName>
        <fullName evidence="3">WYL domain-containing protein</fullName>
    </submittedName>
</protein>
<dbReference type="EMBL" id="JANFQF010000030">
    <property type="protein sequence ID" value="MCQ4122443.1"/>
    <property type="molecule type" value="Genomic_DNA"/>
</dbReference>
<dbReference type="PANTHER" id="PTHR34580">
    <property type="match status" value="1"/>
</dbReference>
<evidence type="ECO:0000313" key="4">
    <source>
        <dbReference type="Proteomes" id="UP001524501"/>
    </source>
</evidence>
<dbReference type="RefSeq" id="WP_255974060.1">
    <property type="nucleotide sequence ID" value="NZ_JANFQF010000030.1"/>
</dbReference>
<reference evidence="3 4" key="1">
    <citation type="submission" date="2022-07" db="EMBL/GenBank/DDBJ databases">
        <title>Degradation activity of malathion, p-nitrophenol and potential low-temperature adaptation strategy of Rhodococcus sp. FXJ9.536.</title>
        <authorList>
            <person name="Huang J."/>
            <person name="Huang Y."/>
        </authorList>
    </citation>
    <scope>NUCLEOTIDE SEQUENCE [LARGE SCALE GENOMIC DNA]</scope>
    <source>
        <strain evidence="3 4">FXJ9.536</strain>
    </source>
</reference>
<evidence type="ECO:0000313" key="3">
    <source>
        <dbReference type="EMBL" id="MCQ4122443.1"/>
    </source>
</evidence>
<name>A0ABT1QLA3_9NOCA</name>
<gene>
    <name evidence="3" type="ORF">NOF53_25355</name>
</gene>
<dbReference type="Pfam" id="PF25583">
    <property type="entry name" value="WCX"/>
    <property type="match status" value="1"/>
</dbReference>
<dbReference type="Pfam" id="PF13280">
    <property type="entry name" value="WYL"/>
    <property type="match status" value="1"/>
</dbReference>
<dbReference type="Proteomes" id="UP001524501">
    <property type="component" value="Unassembled WGS sequence"/>
</dbReference>
<organism evidence="3 4">
    <name type="scientific">Rhodococcus tibetensis</name>
    <dbReference type="NCBI Taxonomy" id="2965064"/>
    <lineage>
        <taxon>Bacteria</taxon>
        <taxon>Bacillati</taxon>
        <taxon>Actinomycetota</taxon>
        <taxon>Actinomycetes</taxon>
        <taxon>Mycobacteriales</taxon>
        <taxon>Nocardiaceae</taxon>
        <taxon>Rhodococcus</taxon>
    </lineage>
</organism>
<feature type="domain" description="WCX" evidence="2">
    <location>
        <begin position="105"/>
        <end position="181"/>
    </location>
</feature>
<dbReference type="PROSITE" id="PS52050">
    <property type="entry name" value="WYL"/>
    <property type="match status" value="1"/>
</dbReference>
<evidence type="ECO:0000259" key="1">
    <source>
        <dbReference type="Pfam" id="PF13280"/>
    </source>
</evidence>
<feature type="domain" description="WYL" evidence="1">
    <location>
        <begin position="9"/>
        <end position="73"/>
    </location>
</feature>
<accession>A0ABT1QLA3</accession>
<evidence type="ECO:0000259" key="2">
    <source>
        <dbReference type="Pfam" id="PF25583"/>
    </source>
</evidence>
<dbReference type="InterPro" id="IPR026881">
    <property type="entry name" value="WYL_dom"/>
</dbReference>
<dbReference type="InterPro" id="IPR051534">
    <property type="entry name" value="CBASS_pafABC_assoc_protein"/>
</dbReference>
<dbReference type="PANTHER" id="PTHR34580:SF1">
    <property type="entry name" value="PROTEIN PAFC"/>
    <property type="match status" value="1"/>
</dbReference>
<dbReference type="InterPro" id="IPR057727">
    <property type="entry name" value="WCX_dom"/>
</dbReference>
<sequence length="185" mass="20928">MSDPVPADEHLGLIQQAVFVGRRLNILYASRGAEAVWRIIDPLGLIYASGRWYLVATDAGRERTYRLERIEAVVELDESAQRPADVDLAAVWERRRTAFRATTKPVVADVLVRVDRRDDLVERVFGVRTETAFDRSRVRVEAVFGDHAHANGVLWAMGDDVEVLGPAKLRAELLSRAMRMLARYE</sequence>